<feature type="transmembrane region" description="Helical" evidence="1">
    <location>
        <begin position="41"/>
        <end position="60"/>
    </location>
</feature>
<keyword evidence="4" id="KW-1185">Reference proteome</keyword>
<sequence>MDWSDLLQNYGYFAVIVGAFFEGETVLLLGAYAVQQEVFKFWILILAGTLGAFIGDQFYYQIGAKFGHKFIHDRPKLAEKFHKASVLIDKYPTLSILFMRFAWGLRTVIPISFGIKRYHFIRYFLVNIVASFLWAFIIVTIGLQVTHGLHQLWDYLIHDESRFSLVTGLVVICIIMIGMIYGGFCYFKNKKNIEH</sequence>
<evidence type="ECO:0000259" key="2">
    <source>
        <dbReference type="Pfam" id="PF09335"/>
    </source>
</evidence>
<dbReference type="AlphaFoldDB" id="A0A0N7GY17"/>
<protein>
    <recommendedName>
        <fullName evidence="2">VTT domain-containing protein</fullName>
    </recommendedName>
</protein>
<dbReference type="InterPro" id="IPR032816">
    <property type="entry name" value="VTT_dom"/>
</dbReference>
<organism evidence="3 4">
    <name type="scientific">Acinetobacter equi</name>
    <dbReference type="NCBI Taxonomy" id="1324350"/>
    <lineage>
        <taxon>Bacteria</taxon>
        <taxon>Pseudomonadati</taxon>
        <taxon>Pseudomonadota</taxon>
        <taxon>Gammaproteobacteria</taxon>
        <taxon>Moraxellales</taxon>
        <taxon>Moraxellaceae</taxon>
        <taxon>Acinetobacter</taxon>
    </lineage>
</organism>
<feature type="transmembrane region" description="Helical" evidence="1">
    <location>
        <begin position="163"/>
        <end position="187"/>
    </location>
</feature>
<dbReference type="PANTHER" id="PTHR42709:SF2">
    <property type="entry name" value="INNER MEMBRANE PROTEIN YOHD"/>
    <property type="match status" value="1"/>
</dbReference>
<evidence type="ECO:0000313" key="3">
    <source>
        <dbReference type="EMBL" id="ALH96267.1"/>
    </source>
</evidence>
<feature type="transmembrane region" description="Helical" evidence="1">
    <location>
        <begin position="121"/>
        <end position="143"/>
    </location>
</feature>
<dbReference type="PANTHER" id="PTHR42709">
    <property type="entry name" value="ALKALINE PHOSPHATASE LIKE PROTEIN"/>
    <property type="match status" value="1"/>
</dbReference>
<dbReference type="GO" id="GO:0005886">
    <property type="term" value="C:plasma membrane"/>
    <property type="evidence" value="ECO:0007669"/>
    <property type="project" value="TreeGrafter"/>
</dbReference>
<gene>
    <name evidence="3" type="ORF">AOY20_12375</name>
</gene>
<reference evidence="3 4" key="1">
    <citation type="journal article" date="2015" name="Int. J. Syst. Evol. Microbiol.">
        <title>Acinetobacter equi sp. nov. isolated from horse faeces.</title>
        <authorList>
            <person name="Poppel M.T."/>
            <person name="Skiebe E."/>
            <person name="Laue M."/>
            <person name="Bergmann H."/>
            <person name="Ebersberger I."/>
            <person name="Garn T."/>
            <person name="Fruth A."/>
            <person name="Baumgardt S."/>
            <person name="Busse H.J."/>
            <person name="Wilharm G."/>
        </authorList>
    </citation>
    <scope>NUCLEOTIDE SEQUENCE [LARGE SCALE GENOMIC DNA]</scope>
    <source>
        <strain evidence="3 4">114</strain>
    </source>
</reference>
<dbReference type="OrthoDB" id="948134at2"/>
<dbReference type="EMBL" id="CP012808">
    <property type="protein sequence ID" value="ALH96267.1"/>
    <property type="molecule type" value="Genomic_DNA"/>
</dbReference>
<dbReference type="InterPro" id="IPR051311">
    <property type="entry name" value="DedA_domain"/>
</dbReference>
<feature type="domain" description="VTT" evidence="2">
    <location>
        <begin position="38"/>
        <end position="142"/>
    </location>
</feature>
<proteinExistence type="predicted"/>
<feature type="transmembrane region" description="Helical" evidence="1">
    <location>
        <begin position="12"/>
        <end position="34"/>
    </location>
</feature>
<dbReference type="KEGG" id="aei:AOY20_12375"/>
<keyword evidence="1" id="KW-1133">Transmembrane helix</keyword>
<name>A0A0N7GY17_9GAMM</name>
<dbReference type="RefSeq" id="WP_054582150.1">
    <property type="nucleotide sequence ID" value="NZ_CP012808.1"/>
</dbReference>
<dbReference type="Proteomes" id="UP000064939">
    <property type="component" value="Chromosome"/>
</dbReference>
<dbReference type="STRING" id="1324350.AOY20_12375"/>
<keyword evidence="1" id="KW-0812">Transmembrane</keyword>
<dbReference type="Pfam" id="PF09335">
    <property type="entry name" value="VTT_dom"/>
    <property type="match status" value="1"/>
</dbReference>
<evidence type="ECO:0000256" key="1">
    <source>
        <dbReference type="SAM" id="Phobius"/>
    </source>
</evidence>
<feature type="transmembrane region" description="Helical" evidence="1">
    <location>
        <begin position="91"/>
        <end position="109"/>
    </location>
</feature>
<keyword evidence="1" id="KW-0472">Membrane</keyword>
<accession>A0A0N7GY17</accession>
<evidence type="ECO:0000313" key="4">
    <source>
        <dbReference type="Proteomes" id="UP000064939"/>
    </source>
</evidence>